<proteinExistence type="inferred from homology"/>
<name>A0A0G0B8W5_9BACT</name>
<comment type="similarity">
    <text evidence="1 2">Belongs to the UPF0102 family.</text>
</comment>
<dbReference type="SUPFAM" id="SSF52980">
    <property type="entry name" value="Restriction endonuclease-like"/>
    <property type="match status" value="1"/>
</dbReference>
<sequence length="139" mass="16396">MPRETLMKNFTSNSQKIGQLGEEIACTFLVKHGFSILERNYTKKWGEIDIIAEKGDKRYFIEVKSKSVSSLDIVSGETVTNRPEENMHPWKLKRLRRVVETYLISKRMGHIEWQFDLLVVYLDIEHRKARVKVMENIIL</sequence>
<protein>
    <recommendedName>
        <fullName evidence="2">UPF0102 protein UR64_C0017G0002</fullName>
    </recommendedName>
</protein>
<dbReference type="Proteomes" id="UP000034952">
    <property type="component" value="Unassembled WGS sequence"/>
</dbReference>
<dbReference type="InterPro" id="IPR003509">
    <property type="entry name" value="UPF0102_YraN-like"/>
</dbReference>
<dbReference type="PANTHER" id="PTHR34039:SF1">
    <property type="entry name" value="UPF0102 PROTEIN YRAN"/>
    <property type="match status" value="1"/>
</dbReference>
<dbReference type="PANTHER" id="PTHR34039">
    <property type="entry name" value="UPF0102 PROTEIN YRAN"/>
    <property type="match status" value="1"/>
</dbReference>
<dbReference type="Pfam" id="PF02021">
    <property type="entry name" value="UPF0102"/>
    <property type="match status" value="1"/>
</dbReference>
<gene>
    <name evidence="3" type="ORF">UR64_C0017G0002</name>
</gene>
<evidence type="ECO:0000313" key="3">
    <source>
        <dbReference type="EMBL" id="KKP65843.1"/>
    </source>
</evidence>
<dbReference type="EMBL" id="LBPY01000017">
    <property type="protein sequence ID" value="KKP65843.1"/>
    <property type="molecule type" value="Genomic_DNA"/>
</dbReference>
<dbReference type="HAMAP" id="MF_00048">
    <property type="entry name" value="UPF0102"/>
    <property type="match status" value="1"/>
</dbReference>
<reference evidence="3 4" key="1">
    <citation type="journal article" date="2015" name="Nature">
        <title>rRNA introns, odd ribosomes, and small enigmatic genomes across a large radiation of phyla.</title>
        <authorList>
            <person name="Brown C.T."/>
            <person name="Hug L.A."/>
            <person name="Thomas B.C."/>
            <person name="Sharon I."/>
            <person name="Castelle C.J."/>
            <person name="Singh A."/>
            <person name="Wilkins M.J."/>
            <person name="Williams K.H."/>
            <person name="Banfield J.F."/>
        </authorList>
    </citation>
    <scope>NUCLEOTIDE SEQUENCE [LARGE SCALE GENOMIC DNA]</scope>
</reference>
<dbReference type="AlphaFoldDB" id="A0A0G0B8W5"/>
<accession>A0A0G0B8W5</accession>
<evidence type="ECO:0000256" key="2">
    <source>
        <dbReference type="HAMAP-Rule" id="MF_00048"/>
    </source>
</evidence>
<dbReference type="GO" id="GO:0003676">
    <property type="term" value="F:nucleic acid binding"/>
    <property type="evidence" value="ECO:0007669"/>
    <property type="project" value="InterPro"/>
</dbReference>
<comment type="caution">
    <text evidence="3">The sequence shown here is derived from an EMBL/GenBank/DDBJ whole genome shotgun (WGS) entry which is preliminary data.</text>
</comment>
<dbReference type="InterPro" id="IPR011335">
    <property type="entry name" value="Restrct_endonuc-II-like"/>
</dbReference>
<dbReference type="InterPro" id="IPR011856">
    <property type="entry name" value="tRNA_endonuc-like_dom_sf"/>
</dbReference>
<evidence type="ECO:0000313" key="4">
    <source>
        <dbReference type="Proteomes" id="UP000034952"/>
    </source>
</evidence>
<organism evidence="3 4">
    <name type="scientific">Candidatus Nomurabacteria bacterium GW2011_GWE1_35_16</name>
    <dbReference type="NCBI Taxonomy" id="1618761"/>
    <lineage>
        <taxon>Bacteria</taxon>
        <taxon>Candidatus Nomuraibacteriota</taxon>
    </lineage>
</organism>
<dbReference type="Gene3D" id="3.40.1350.10">
    <property type="match status" value="1"/>
</dbReference>
<evidence type="ECO:0000256" key="1">
    <source>
        <dbReference type="ARBA" id="ARBA00006738"/>
    </source>
</evidence>